<reference evidence="2" key="2">
    <citation type="submission" date="2022-06" db="UniProtKB">
        <authorList>
            <consortium name="EnsemblMetazoa"/>
        </authorList>
    </citation>
    <scope>IDENTIFICATION</scope>
    <source>
        <strain evidence="2">PS312</strain>
    </source>
</reference>
<keyword evidence="3" id="KW-1185">Reference proteome</keyword>
<dbReference type="AlphaFoldDB" id="A0A2A6CD61"/>
<organism evidence="2 3">
    <name type="scientific">Pristionchus pacificus</name>
    <name type="common">Parasitic nematode worm</name>
    <dbReference type="NCBI Taxonomy" id="54126"/>
    <lineage>
        <taxon>Eukaryota</taxon>
        <taxon>Metazoa</taxon>
        <taxon>Ecdysozoa</taxon>
        <taxon>Nematoda</taxon>
        <taxon>Chromadorea</taxon>
        <taxon>Rhabditida</taxon>
        <taxon>Rhabditina</taxon>
        <taxon>Diplogasteromorpha</taxon>
        <taxon>Diplogasteroidea</taxon>
        <taxon>Neodiplogasteridae</taxon>
        <taxon>Pristionchus</taxon>
    </lineage>
</organism>
<gene>
    <name evidence="2" type="primary">WBGene00281568</name>
</gene>
<reference evidence="3" key="1">
    <citation type="journal article" date="2008" name="Nat. Genet.">
        <title>The Pristionchus pacificus genome provides a unique perspective on nematode lifestyle and parasitism.</title>
        <authorList>
            <person name="Dieterich C."/>
            <person name="Clifton S.W."/>
            <person name="Schuster L.N."/>
            <person name="Chinwalla A."/>
            <person name="Delehaunty K."/>
            <person name="Dinkelacker I."/>
            <person name="Fulton L."/>
            <person name="Fulton R."/>
            <person name="Godfrey J."/>
            <person name="Minx P."/>
            <person name="Mitreva M."/>
            <person name="Roeseler W."/>
            <person name="Tian H."/>
            <person name="Witte H."/>
            <person name="Yang S.P."/>
            <person name="Wilson R.K."/>
            <person name="Sommer R.J."/>
        </authorList>
    </citation>
    <scope>NUCLEOTIDE SEQUENCE [LARGE SCALE GENOMIC DNA]</scope>
    <source>
        <strain evidence="3">PS312</strain>
    </source>
</reference>
<proteinExistence type="predicted"/>
<feature type="compositionally biased region" description="Polar residues" evidence="1">
    <location>
        <begin position="1"/>
        <end position="10"/>
    </location>
</feature>
<name>A0A2A6CD61_PRIPA</name>
<evidence type="ECO:0000313" key="3">
    <source>
        <dbReference type="Proteomes" id="UP000005239"/>
    </source>
</evidence>
<sequence length="88" mass="9799">MSDRTFTVHPSSDEDSSFEDIDHLPLRDVNARLMSEISRLEGEKNAGEVENAKKVSAVDQLVQFNDLLMKENEIKTGFVNVEGSASKT</sequence>
<evidence type="ECO:0000256" key="1">
    <source>
        <dbReference type="SAM" id="MobiDB-lite"/>
    </source>
</evidence>
<protein>
    <submittedName>
        <fullName evidence="2">Uncharacterized protein</fullName>
    </submittedName>
</protein>
<accession>A0A8R1YZG1</accession>
<dbReference type="EnsemblMetazoa" id="PPA43199.1">
    <property type="protein sequence ID" value="PPA43199.1"/>
    <property type="gene ID" value="WBGene00281568"/>
</dbReference>
<dbReference type="Proteomes" id="UP000005239">
    <property type="component" value="Unassembled WGS sequence"/>
</dbReference>
<feature type="region of interest" description="Disordered" evidence="1">
    <location>
        <begin position="1"/>
        <end position="20"/>
    </location>
</feature>
<accession>A0A2A6CD61</accession>
<evidence type="ECO:0000313" key="2">
    <source>
        <dbReference type="EnsemblMetazoa" id="PPA43199.1"/>
    </source>
</evidence>